<reference evidence="1 2" key="1">
    <citation type="journal article" date="2023" name="Plants (Basel)">
        <title>Bridging the Gap: Combining Genomics and Transcriptomics Approaches to Understand Stylosanthes scabra, an Orphan Legume from the Brazilian Caatinga.</title>
        <authorList>
            <person name="Ferreira-Neto J.R.C."/>
            <person name="da Silva M.D."/>
            <person name="Binneck E."/>
            <person name="de Melo N.F."/>
            <person name="da Silva R.H."/>
            <person name="de Melo A.L.T.M."/>
            <person name="Pandolfi V."/>
            <person name="Bustamante F.O."/>
            <person name="Brasileiro-Vidal A.C."/>
            <person name="Benko-Iseppon A.M."/>
        </authorList>
    </citation>
    <scope>NUCLEOTIDE SEQUENCE [LARGE SCALE GENOMIC DNA]</scope>
    <source>
        <tissue evidence="1">Leaves</tissue>
    </source>
</reference>
<organism evidence="1 2">
    <name type="scientific">Stylosanthes scabra</name>
    <dbReference type="NCBI Taxonomy" id="79078"/>
    <lineage>
        <taxon>Eukaryota</taxon>
        <taxon>Viridiplantae</taxon>
        <taxon>Streptophyta</taxon>
        <taxon>Embryophyta</taxon>
        <taxon>Tracheophyta</taxon>
        <taxon>Spermatophyta</taxon>
        <taxon>Magnoliopsida</taxon>
        <taxon>eudicotyledons</taxon>
        <taxon>Gunneridae</taxon>
        <taxon>Pentapetalae</taxon>
        <taxon>rosids</taxon>
        <taxon>fabids</taxon>
        <taxon>Fabales</taxon>
        <taxon>Fabaceae</taxon>
        <taxon>Papilionoideae</taxon>
        <taxon>50 kb inversion clade</taxon>
        <taxon>dalbergioids sensu lato</taxon>
        <taxon>Dalbergieae</taxon>
        <taxon>Pterocarpus clade</taxon>
        <taxon>Stylosanthes</taxon>
    </lineage>
</organism>
<accession>A0ABU6TP88</accession>
<name>A0ABU6TP88_9FABA</name>
<protein>
    <submittedName>
        <fullName evidence="1">Uncharacterized protein</fullName>
    </submittedName>
</protein>
<sequence>MPLLFDAILLGSSIFSSRLQGFSPPPPPPLLLSSPPTSISNPPLPFSPPLPLQLCSLLVCCGLFVPLLFRLLQPSCFPLTAAVSSSCCRCRHEPVSFPRCKVATELRPVILFSNMQRLFLTKHTPPVKLDKKHFAKGARGSE</sequence>
<dbReference type="EMBL" id="JASCZI010091403">
    <property type="protein sequence ID" value="MED6150199.1"/>
    <property type="molecule type" value="Genomic_DNA"/>
</dbReference>
<gene>
    <name evidence="1" type="ORF">PIB30_070095</name>
</gene>
<evidence type="ECO:0000313" key="1">
    <source>
        <dbReference type="EMBL" id="MED6150199.1"/>
    </source>
</evidence>
<dbReference type="Proteomes" id="UP001341840">
    <property type="component" value="Unassembled WGS sequence"/>
</dbReference>
<comment type="caution">
    <text evidence="1">The sequence shown here is derived from an EMBL/GenBank/DDBJ whole genome shotgun (WGS) entry which is preliminary data.</text>
</comment>
<proteinExistence type="predicted"/>
<keyword evidence="2" id="KW-1185">Reference proteome</keyword>
<evidence type="ECO:0000313" key="2">
    <source>
        <dbReference type="Proteomes" id="UP001341840"/>
    </source>
</evidence>